<protein>
    <recommendedName>
        <fullName evidence="3">Uracil-DNA glycosylase</fullName>
    </recommendedName>
</protein>
<sequence length="88" mass="9404">MPNVSFAVPPAPPVARRVHVPVPGPEACARCRHFETVDGQGESWGACRRHAPVVAARGAGDLRGWPLVYAVNRCGDFDRAYDPPLTGA</sequence>
<accession>A0ABQ4R2L9</accession>
<keyword evidence="2" id="KW-1185">Reference proteome</keyword>
<name>A0ABQ4R2L9_9HYPH</name>
<evidence type="ECO:0000313" key="1">
    <source>
        <dbReference type="EMBL" id="GJD51081.1"/>
    </source>
</evidence>
<dbReference type="EMBL" id="BPQH01000012">
    <property type="protein sequence ID" value="GJD51081.1"/>
    <property type="molecule type" value="Genomic_DNA"/>
</dbReference>
<evidence type="ECO:0000313" key="2">
    <source>
        <dbReference type="Proteomes" id="UP001055167"/>
    </source>
</evidence>
<proteinExistence type="predicted"/>
<organism evidence="1 2">
    <name type="scientific">Methylobacterium crusticola</name>
    <dbReference type="NCBI Taxonomy" id="1697972"/>
    <lineage>
        <taxon>Bacteria</taxon>
        <taxon>Pseudomonadati</taxon>
        <taxon>Pseudomonadota</taxon>
        <taxon>Alphaproteobacteria</taxon>
        <taxon>Hyphomicrobiales</taxon>
        <taxon>Methylobacteriaceae</taxon>
        <taxon>Methylobacterium</taxon>
    </lineage>
</organism>
<reference evidence="1" key="1">
    <citation type="journal article" date="2021" name="Front. Microbiol.">
        <title>Comprehensive Comparative Genomics and Phenotyping of Methylobacterium Species.</title>
        <authorList>
            <person name="Alessa O."/>
            <person name="Ogura Y."/>
            <person name="Fujitani Y."/>
            <person name="Takami H."/>
            <person name="Hayashi T."/>
            <person name="Sahin N."/>
            <person name="Tani A."/>
        </authorList>
    </citation>
    <scope>NUCLEOTIDE SEQUENCE</scope>
    <source>
        <strain evidence="1">KCTC 52305</strain>
    </source>
</reference>
<dbReference type="Proteomes" id="UP001055167">
    <property type="component" value="Unassembled WGS sequence"/>
</dbReference>
<comment type="caution">
    <text evidence="1">The sequence shown here is derived from an EMBL/GenBank/DDBJ whole genome shotgun (WGS) entry which is preliminary data.</text>
</comment>
<dbReference type="RefSeq" id="WP_128562126.1">
    <property type="nucleotide sequence ID" value="NZ_BPQH01000012.1"/>
</dbReference>
<evidence type="ECO:0008006" key="3">
    <source>
        <dbReference type="Google" id="ProtNLM"/>
    </source>
</evidence>
<reference evidence="1" key="2">
    <citation type="submission" date="2021-08" db="EMBL/GenBank/DDBJ databases">
        <authorList>
            <person name="Tani A."/>
            <person name="Ola A."/>
            <person name="Ogura Y."/>
            <person name="Katsura K."/>
            <person name="Hayashi T."/>
        </authorList>
    </citation>
    <scope>NUCLEOTIDE SEQUENCE</scope>
    <source>
        <strain evidence="1">KCTC 52305</strain>
    </source>
</reference>
<gene>
    <name evidence="1" type="ORF">OPKNFCMD_3832</name>
</gene>